<proteinExistence type="predicted"/>
<keyword evidence="1" id="KW-0812">Transmembrane</keyword>
<sequence>MKTKKFTTTQLTMLGLMAAILMLMAYTPLGYLNIGPLAISFNVIPVAISAVVLGPVGGAVAGAIFGLTSFGQCIGIGGTSAMGAMLFSINPVLAFLQRFVPRLLDGICLGLIYKAIRKKTNMYVSCAVTGFFSAFLNTLFFMAALVGLFGNTEYVQGLMGGRNVIIGCCMMVGINAVCEMISSTVITGAVGAALSKAHLIPAAQKTDSSKAVKAV</sequence>
<dbReference type="AlphaFoldDB" id="A0A844GPN1"/>
<feature type="transmembrane region" description="Helical" evidence="1">
    <location>
        <begin position="164"/>
        <end position="194"/>
    </location>
</feature>
<feature type="transmembrane region" description="Helical" evidence="1">
    <location>
        <begin position="74"/>
        <end position="93"/>
    </location>
</feature>
<keyword evidence="1" id="KW-0472">Membrane</keyword>
<dbReference type="Gene3D" id="1.10.1760.20">
    <property type="match status" value="1"/>
</dbReference>
<name>A0A844GPN1_9FIRM</name>
<feature type="transmembrane region" description="Helical" evidence="1">
    <location>
        <begin position="123"/>
        <end position="149"/>
    </location>
</feature>
<evidence type="ECO:0000313" key="2">
    <source>
        <dbReference type="EMBL" id="MTD62650.1"/>
    </source>
</evidence>
<dbReference type="Proteomes" id="UP000437824">
    <property type="component" value="Unassembled WGS sequence"/>
</dbReference>
<feature type="transmembrane region" description="Helical" evidence="1">
    <location>
        <begin position="43"/>
        <end position="67"/>
    </location>
</feature>
<dbReference type="InterPro" id="IPR024529">
    <property type="entry name" value="ECF_trnsprt_substrate-spec"/>
</dbReference>
<dbReference type="Pfam" id="PF12822">
    <property type="entry name" value="ECF_trnsprt"/>
    <property type="match status" value="1"/>
</dbReference>
<dbReference type="RefSeq" id="WP_118509542.1">
    <property type="nucleotide sequence ID" value="NZ_WMBC01000017.1"/>
</dbReference>
<gene>
    <name evidence="2" type="ORF">GKZ57_15775</name>
</gene>
<accession>A0A844GPN1</accession>
<feature type="transmembrane region" description="Helical" evidence="1">
    <location>
        <begin position="12"/>
        <end position="31"/>
    </location>
</feature>
<evidence type="ECO:0000256" key="1">
    <source>
        <dbReference type="SAM" id="Phobius"/>
    </source>
</evidence>
<keyword evidence="1" id="KW-1133">Transmembrane helix</keyword>
<reference evidence="2 3" key="1">
    <citation type="submission" date="2019-11" db="EMBL/GenBank/DDBJ databases">
        <title>Draft genome sequence of Blautia luti DSM 14534T, isolated from human stool.</title>
        <authorList>
            <person name="Ortiz R."/>
            <person name="Melis-Arcos F."/>
            <person name="Covarrubias P."/>
            <person name="Cardenas J.P."/>
            <person name="Perez-Donoso J."/>
            <person name="Almonacid D."/>
        </authorList>
    </citation>
    <scope>NUCLEOTIDE SEQUENCE [LARGE SCALE GENOMIC DNA]</scope>
    <source>
        <strain evidence="2 3">DSM 14534</strain>
    </source>
</reference>
<comment type="caution">
    <text evidence="2">The sequence shown here is derived from an EMBL/GenBank/DDBJ whole genome shotgun (WGS) entry which is preliminary data.</text>
</comment>
<organism evidence="2 3">
    <name type="scientific">Blautia luti DSM 14534 = JCM 17040</name>
    <dbReference type="NCBI Taxonomy" id="649762"/>
    <lineage>
        <taxon>Bacteria</taxon>
        <taxon>Bacillati</taxon>
        <taxon>Bacillota</taxon>
        <taxon>Clostridia</taxon>
        <taxon>Lachnospirales</taxon>
        <taxon>Lachnospiraceae</taxon>
        <taxon>Blautia</taxon>
    </lineage>
</organism>
<protein>
    <submittedName>
        <fullName evidence="2">ECF transporter S component</fullName>
    </submittedName>
</protein>
<dbReference type="GO" id="GO:0022857">
    <property type="term" value="F:transmembrane transporter activity"/>
    <property type="evidence" value="ECO:0007669"/>
    <property type="project" value="InterPro"/>
</dbReference>
<dbReference type="EMBL" id="WMBC01000017">
    <property type="protein sequence ID" value="MTD62650.1"/>
    <property type="molecule type" value="Genomic_DNA"/>
</dbReference>
<evidence type="ECO:0000313" key="3">
    <source>
        <dbReference type="Proteomes" id="UP000437824"/>
    </source>
</evidence>